<dbReference type="GO" id="GO:0003677">
    <property type="term" value="F:DNA binding"/>
    <property type="evidence" value="ECO:0007669"/>
    <property type="project" value="UniProtKB-KW"/>
</dbReference>
<reference evidence="4 6" key="2">
    <citation type="submission" date="2018-11" db="EMBL/GenBank/DDBJ databases">
        <title>Rhizobium chutanense sp. nov., isolated from root nodules of Phaseolus vulgaris in China.</title>
        <authorList>
            <person name="Huo Y."/>
        </authorList>
    </citation>
    <scope>NUCLEOTIDE SEQUENCE [LARGE SCALE GENOMIC DNA]</scope>
    <source>
        <strain evidence="4 6">C16</strain>
    </source>
</reference>
<dbReference type="InterPro" id="IPR001387">
    <property type="entry name" value="Cro/C1-type_HTH"/>
</dbReference>
<name>A0A2A6J6W9_9HYPH</name>
<sequence>MSLAAKLKELRGKNRQSLQDVADAIGASKTHVYDLETGRSTNPSIELLTKLATHFRVSIADLVGENPEGANEDPALVAMYRDLKTLTPQDRETIQMLMDRLKVPKEK</sequence>
<feature type="domain" description="HTH cro/C1-type" evidence="2">
    <location>
        <begin position="7"/>
        <end position="62"/>
    </location>
</feature>
<dbReference type="EMBL" id="RJTJ01000023">
    <property type="protein sequence ID" value="RUM01198.1"/>
    <property type="molecule type" value="Genomic_DNA"/>
</dbReference>
<dbReference type="EMBL" id="NWSV01000021">
    <property type="protein sequence ID" value="PDT01613.1"/>
    <property type="molecule type" value="Genomic_DNA"/>
</dbReference>
<dbReference type="AlphaFoldDB" id="A0A2A6J6W9"/>
<dbReference type="PANTHER" id="PTHR46558">
    <property type="entry name" value="TRACRIPTIONAL REGULATORY PROTEIN-RELATED-RELATED"/>
    <property type="match status" value="1"/>
</dbReference>
<dbReference type="OrthoDB" id="7596101at2"/>
<reference evidence="3 5" key="1">
    <citation type="submission" date="2017-09" db="EMBL/GenBank/DDBJ databases">
        <title>Comparative genomics of rhizobia isolated from Phaseolus vulgaris in China.</title>
        <authorList>
            <person name="Tong W."/>
        </authorList>
    </citation>
    <scope>NUCLEOTIDE SEQUENCE [LARGE SCALE GENOMIC DNA]</scope>
    <source>
        <strain evidence="3 5">C5</strain>
    </source>
</reference>
<dbReference type="CDD" id="cd00093">
    <property type="entry name" value="HTH_XRE"/>
    <property type="match status" value="1"/>
</dbReference>
<dbReference type="SUPFAM" id="SSF47413">
    <property type="entry name" value="lambda repressor-like DNA-binding domains"/>
    <property type="match status" value="1"/>
</dbReference>
<keyword evidence="5" id="KW-1185">Reference proteome</keyword>
<dbReference type="PROSITE" id="PS50943">
    <property type="entry name" value="HTH_CROC1"/>
    <property type="match status" value="1"/>
</dbReference>
<evidence type="ECO:0000256" key="1">
    <source>
        <dbReference type="ARBA" id="ARBA00023125"/>
    </source>
</evidence>
<comment type="caution">
    <text evidence="3">The sequence shown here is derived from an EMBL/GenBank/DDBJ whole genome shotgun (WGS) entry which is preliminary data.</text>
</comment>
<dbReference type="Gene3D" id="1.10.260.40">
    <property type="entry name" value="lambda repressor-like DNA-binding domains"/>
    <property type="match status" value="1"/>
</dbReference>
<dbReference type="SMART" id="SM00530">
    <property type="entry name" value="HTH_XRE"/>
    <property type="match status" value="1"/>
</dbReference>
<evidence type="ECO:0000313" key="4">
    <source>
        <dbReference type="EMBL" id="RUM01198.1"/>
    </source>
</evidence>
<keyword evidence="1" id="KW-0238">DNA-binding</keyword>
<dbReference type="PANTHER" id="PTHR46558:SF11">
    <property type="entry name" value="HTH-TYPE TRANSCRIPTIONAL REGULATOR XRE"/>
    <property type="match status" value="1"/>
</dbReference>
<dbReference type="Proteomes" id="UP000278081">
    <property type="component" value="Unassembled WGS sequence"/>
</dbReference>
<accession>A0A3S0S8E7</accession>
<gene>
    <name evidence="3" type="ORF">CO666_24265</name>
    <name evidence="4" type="ORF">EFR84_23405</name>
</gene>
<evidence type="ECO:0000313" key="5">
    <source>
        <dbReference type="Proteomes" id="UP000220768"/>
    </source>
</evidence>
<dbReference type="Pfam" id="PF13560">
    <property type="entry name" value="HTH_31"/>
    <property type="match status" value="1"/>
</dbReference>
<evidence type="ECO:0000259" key="2">
    <source>
        <dbReference type="PROSITE" id="PS50943"/>
    </source>
</evidence>
<protein>
    <submittedName>
        <fullName evidence="3 4">Transcriptional regulator</fullName>
    </submittedName>
</protein>
<organism evidence="3 5">
    <name type="scientific">Rhizobium chutanense</name>
    <dbReference type="NCBI Taxonomy" id="2035448"/>
    <lineage>
        <taxon>Bacteria</taxon>
        <taxon>Pseudomonadati</taxon>
        <taxon>Pseudomonadota</taxon>
        <taxon>Alphaproteobacteria</taxon>
        <taxon>Hyphomicrobiales</taxon>
        <taxon>Rhizobiaceae</taxon>
        <taxon>Rhizobium/Agrobacterium group</taxon>
        <taxon>Rhizobium</taxon>
    </lineage>
</organism>
<evidence type="ECO:0000313" key="6">
    <source>
        <dbReference type="Proteomes" id="UP000278081"/>
    </source>
</evidence>
<dbReference type="Proteomes" id="UP000220768">
    <property type="component" value="Unassembled WGS sequence"/>
</dbReference>
<evidence type="ECO:0000313" key="3">
    <source>
        <dbReference type="EMBL" id="PDT01613.1"/>
    </source>
</evidence>
<dbReference type="InterPro" id="IPR010982">
    <property type="entry name" value="Lambda_DNA-bd_dom_sf"/>
</dbReference>
<accession>A0A2A6J6W9</accession>
<dbReference type="RefSeq" id="WP_097614707.1">
    <property type="nucleotide sequence ID" value="NZ_ML133770.1"/>
</dbReference>
<proteinExistence type="predicted"/>